<feature type="signal peptide" evidence="1">
    <location>
        <begin position="1"/>
        <end position="22"/>
    </location>
</feature>
<gene>
    <name evidence="2" type="ORF">FHR75_004365</name>
</gene>
<reference evidence="2 3" key="1">
    <citation type="submission" date="2020-08" db="EMBL/GenBank/DDBJ databases">
        <title>The Agave Microbiome: Exploring the role of microbial communities in plant adaptations to desert environments.</title>
        <authorList>
            <person name="Partida-Martinez L.P."/>
        </authorList>
    </citation>
    <scope>NUCLEOTIDE SEQUENCE [LARGE SCALE GENOMIC DNA]</scope>
    <source>
        <strain evidence="2 3">AS2.23</strain>
    </source>
</reference>
<evidence type="ECO:0000313" key="3">
    <source>
        <dbReference type="Proteomes" id="UP000533269"/>
    </source>
</evidence>
<dbReference type="AlphaFoldDB" id="A0A7W4TRR5"/>
<dbReference type="EMBL" id="JACHVY010000009">
    <property type="protein sequence ID" value="MBB2903523.1"/>
    <property type="molecule type" value="Genomic_DNA"/>
</dbReference>
<accession>A0A7W4TRR5</accession>
<feature type="chain" id="PRO_5038578997" evidence="1">
    <location>
        <begin position="23"/>
        <end position="73"/>
    </location>
</feature>
<organism evidence="2 3">
    <name type="scientific">Kineococcus radiotolerans</name>
    <dbReference type="NCBI Taxonomy" id="131568"/>
    <lineage>
        <taxon>Bacteria</taxon>
        <taxon>Bacillati</taxon>
        <taxon>Actinomycetota</taxon>
        <taxon>Actinomycetes</taxon>
        <taxon>Kineosporiales</taxon>
        <taxon>Kineosporiaceae</taxon>
        <taxon>Kineococcus</taxon>
    </lineage>
</organism>
<name>A0A7W4TRR5_KINRA</name>
<dbReference type="RefSeq" id="WP_260151389.1">
    <property type="nucleotide sequence ID" value="NZ_JACHVY010000009.1"/>
</dbReference>
<evidence type="ECO:0000313" key="2">
    <source>
        <dbReference type="EMBL" id="MBB2903523.1"/>
    </source>
</evidence>
<comment type="caution">
    <text evidence="2">The sequence shown here is derived from an EMBL/GenBank/DDBJ whole genome shotgun (WGS) entry which is preliminary data.</text>
</comment>
<reference evidence="2 3" key="2">
    <citation type="submission" date="2020-08" db="EMBL/GenBank/DDBJ databases">
        <authorList>
            <person name="Partida-Martinez L."/>
            <person name="Huntemann M."/>
            <person name="Clum A."/>
            <person name="Wang J."/>
            <person name="Palaniappan K."/>
            <person name="Ritter S."/>
            <person name="Chen I.-M."/>
            <person name="Stamatis D."/>
            <person name="Reddy T."/>
            <person name="O'Malley R."/>
            <person name="Daum C."/>
            <person name="Shapiro N."/>
            <person name="Ivanova N."/>
            <person name="Kyrpides N."/>
            <person name="Woyke T."/>
        </authorList>
    </citation>
    <scope>NUCLEOTIDE SEQUENCE [LARGE SCALE GENOMIC DNA]</scope>
    <source>
        <strain evidence="2 3">AS2.23</strain>
    </source>
</reference>
<protein>
    <submittedName>
        <fullName evidence="2">Uncharacterized protein</fullName>
    </submittedName>
</protein>
<sequence length="73" mass="7314">MPLARPALHAALLAVAGPTACGADQPAPAATTVTVTASPSEAAPAWTGTYFTGDDRTLAWDVMVLHITGTPVA</sequence>
<evidence type="ECO:0000256" key="1">
    <source>
        <dbReference type="SAM" id="SignalP"/>
    </source>
</evidence>
<keyword evidence="1" id="KW-0732">Signal</keyword>
<proteinExistence type="predicted"/>
<dbReference type="Proteomes" id="UP000533269">
    <property type="component" value="Unassembled WGS sequence"/>
</dbReference>